<protein>
    <submittedName>
        <fullName evidence="1">Hypothetical conserved protein</fullName>
    </submittedName>
</protein>
<sequence length="419" mass="45856">MLNRREFLQRGITFVSLSLASRYMLMQVTPGHDSVFGQASTLSANSNLLIIIQLNGGNDGLNTVIPYGSGLYYDARPKLAVPPKEILPITGQIGLHPKLANLKKLYDAGKVAIVQGVGYPNANRSHFRSTDIWMTANPDTIEKTGWLGRYLDESIARFHGVKLPAANIGGTLPLTLVGEKVVVPSIASLESYQFLTDARYPQEREKRLQLFQAINGQPFENAYLNYLAQTGIGAQQSADELQTAVKKYSSTVEYPKDPFAQGLKLIAQIIAGGIGTQILYVTIGGFDTHAEQNTAPVNHPMLLETIDKSLNAFYQDISQMGVADNIVLMTFSEFGRRVRENGSLGTDHGTAAPIFVIGDRVKGGLHGEYPSLAKLDDNGDLIYTVDFRSVYATVLEDWLGADSQAILGKKFEKLGFIVR</sequence>
<reference evidence="1" key="1">
    <citation type="journal article" date="2005" name="Environ. Microbiol.">
        <title>Genetic and functional properties of uncultivated thermophilic crenarchaeotes from a subsurface gold mine as revealed by analysis of genome fragments.</title>
        <authorList>
            <person name="Nunoura T."/>
            <person name="Hirayama H."/>
            <person name="Takami H."/>
            <person name="Oida H."/>
            <person name="Nishi S."/>
            <person name="Shimamura S."/>
            <person name="Suzuki Y."/>
            <person name="Inagaki F."/>
            <person name="Takai K."/>
            <person name="Nealson K.H."/>
            <person name="Horikoshi K."/>
        </authorList>
    </citation>
    <scope>NUCLEOTIDE SEQUENCE</scope>
</reference>
<dbReference type="Pfam" id="PF07394">
    <property type="entry name" value="DUF1501"/>
    <property type="match status" value="1"/>
</dbReference>
<gene>
    <name evidence="1" type="ORF">HGMM_F17E10C22</name>
</gene>
<proteinExistence type="predicted"/>
<organism evidence="1">
    <name type="scientific">uncultured Acetothermia bacterium</name>
    <dbReference type="NCBI Taxonomy" id="236499"/>
    <lineage>
        <taxon>Bacteria</taxon>
        <taxon>Candidatus Bipolaricaulota</taxon>
        <taxon>environmental samples</taxon>
    </lineage>
</organism>
<name>H5SEV6_9BACT</name>
<dbReference type="EMBL" id="AP011697">
    <property type="protein sequence ID" value="BAL54692.1"/>
    <property type="molecule type" value="Genomic_DNA"/>
</dbReference>
<dbReference type="AlphaFoldDB" id="H5SEV6"/>
<dbReference type="PANTHER" id="PTHR43737">
    <property type="entry name" value="BLL7424 PROTEIN"/>
    <property type="match status" value="1"/>
</dbReference>
<dbReference type="PANTHER" id="PTHR43737:SF1">
    <property type="entry name" value="DUF1501 DOMAIN-CONTAINING PROTEIN"/>
    <property type="match status" value="1"/>
</dbReference>
<dbReference type="InterPro" id="IPR010869">
    <property type="entry name" value="DUF1501"/>
</dbReference>
<reference evidence="1" key="2">
    <citation type="journal article" date="2012" name="PLoS ONE">
        <title>A Deeply Branching Thermophilic Bacterium with an Ancient Acetyl-CoA Pathway Dominates a Subsurface Ecosystem.</title>
        <authorList>
            <person name="Takami H."/>
            <person name="Noguchi H."/>
            <person name="Takaki Y."/>
            <person name="Uchiyama I."/>
            <person name="Toyoda A."/>
            <person name="Nishi S."/>
            <person name="Chee G.-J."/>
            <person name="Arai W."/>
            <person name="Nunoura T."/>
            <person name="Itoh T."/>
            <person name="Hattori M."/>
            <person name="Takai K."/>
        </authorList>
    </citation>
    <scope>NUCLEOTIDE SEQUENCE</scope>
</reference>
<accession>H5SEV6</accession>
<evidence type="ECO:0000313" key="1">
    <source>
        <dbReference type="EMBL" id="BAL54692.1"/>
    </source>
</evidence>